<protein>
    <submittedName>
        <fullName evidence="2">Adhesin</fullName>
    </submittedName>
</protein>
<feature type="domain" description="A-factor biosynthesis hotdog" evidence="1">
    <location>
        <begin position="28"/>
        <end position="163"/>
    </location>
</feature>
<evidence type="ECO:0000313" key="3">
    <source>
        <dbReference type="Proteomes" id="UP000621210"/>
    </source>
</evidence>
<keyword evidence="3" id="KW-1185">Reference proteome</keyword>
<name>A0A926QSJ7_9ACTN</name>
<dbReference type="InterPro" id="IPR005509">
    <property type="entry name" value="AfsA_hotdog_dom"/>
</dbReference>
<dbReference type="NCBIfam" id="NF041195">
    <property type="entry name" value="ScbA_BarX_GamBu"/>
    <property type="match status" value="1"/>
</dbReference>
<dbReference type="Proteomes" id="UP000621210">
    <property type="component" value="Unassembled WGS sequence"/>
</dbReference>
<gene>
    <name evidence="2" type="ORF">H0H10_23570</name>
</gene>
<dbReference type="AlphaFoldDB" id="A0A926QSJ7"/>
<sequence>MYPEIVLPRPAVATRPQTRTGLPVPLELVHRTQPGDAFADSWTRTDENRFSVTARLPHDHPFFAPVHGDRHDPLLLMETMRQSAMLVFHAGYGVPVGHHFLMSGLDHVCYPEHLGAGGEPAELDIETICSDLAWRGTSLVRGRVDWLVRRDGRLVATGTGLTRFIAPSVYRRMRGEHAQPRAWRATSRPLPTALAGRTRTEDVLLSSTPHDNLWELRVDTSHGTLFQGPKDHVPGMLLLEAARQAACAATAGERFVPTAGVTRFDRYAEFDRPCWIRATVLTDTRPGTTTVRVTGQQDAESVFTATLSGTVPAP</sequence>
<evidence type="ECO:0000313" key="2">
    <source>
        <dbReference type="EMBL" id="MBD0422096.1"/>
    </source>
</evidence>
<evidence type="ECO:0000259" key="1">
    <source>
        <dbReference type="Pfam" id="PF03756"/>
    </source>
</evidence>
<accession>A0A926QSJ7</accession>
<dbReference type="InterPro" id="IPR047757">
    <property type="entry name" value="AfsA-like"/>
</dbReference>
<organism evidence="2 3">
    <name type="scientific">Streptomyces griseicoloratus</name>
    <dbReference type="NCBI Taxonomy" id="2752516"/>
    <lineage>
        <taxon>Bacteria</taxon>
        <taxon>Bacillati</taxon>
        <taxon>Actinomycetota</taxon>
        <taxon>Actinomycetes</taxon>
        <taxon>Kitasatosporales</taxon>
        <taxon>Streptomycetaceae</taxon>
        <taxon>Streptomyces</taxon>
    </lineage>
</organism>
<comment type="caution">
    <text evidence="2">The sequence shown here is derived from an EMBL/GenBank/DDBJ whole genome shotgun (WGS) entry which is preliminary data.</text>
</comment>
<feature type="domain" description="A-factor biosynthesis hotdog" evidence="1">
    <location>
        <begin position="196"/>
        <end position="310"/>
    </location>
</feature>
<reference evidence="2" key="2">
    <citation type="submission" date="2020-09" db="EMBL/GenBank/DDBJ databases">
        <authorList>
            <person name="Luo X."/>
        </authorList>
    </citation>
    <scope>NUCLEOTIDE SEQUENCE</scope>
    <source>
        <strain evidence="2">TRM S81-3</strain>
    </source>
</reference>
<dbReference type="Pfam" id="PF03756">
    <property type="entry name" value="AfsA"/>
    <property type="match status" value="2"/>
</dbReference>
<proteinExistence type="predicted"/>
<reference evidence="2" key="1">
    <citation type="submission" date="2020-09" db="EMBL/GenBank/DDBJ databases">
        <title>Streptomyces grisecoloratus sp. nov., isolated from cotton soil.</title>
        <authorList>
            <person name="Xing L."/>
        </authorList>
    </citation>
    <scope>NUCLEOTIDE SEQUENCE</scope>
    <source>
        <strain evidence="2">TRM S81-3</strain>
    </source>
</reference>
<dbReference type="GO" id="GO:0016740">
    <property type="term" value="F:transferase activity"/>
    <property type="evidence" value="ECO:0007669"/>
    <property type="project" value="InterPro"/>
</dbReference>
<dbReference type="EMBL" id="JACVQF010000206">
    <property type="protein sequence ID" value="MBD0422096.1"/>
    <property type="molecule type" value="Genomic_DNA"/>
</dbReference>